<evidence type="ECO:0000313" key="2">
    <source>
        <dbReference type="Proteomes" id="UP000472262"/>
    </source>
</evidence>
<sequence>MQLGDKKLIVQRASVGAKNANLVSASPRDVNTVLVTNSQAVTAKIKTFMKNALLITYMASFKLLIESEVHSFMLCFHADRCCRDARHAPGPRTAEDAELRPADG</sequence>
<reference evidence="1" key="2">
    <citation type="submission" date="2025-09" db="UniProtKB">
        <authorList>
            <consortium name="Ensembl"/>
        </authorList>
    </citation>
    <scope>IDENTIFICATION</scope>
</reference>
<dbReference type="AlphaFoldDB" id="A0A672KRP3"/>
<dbReference type="Proteomes" id="UP000472262">
    <property type="component" value="Unassembled WGS sequence"/>
</dbReference>
<evidence type="ECO:0000313" key="1">
    <source>
        <dbReference type="Ensembl" id="ENSSGRP00000012431.1"/>
    </source>
</evidence>
<name>A0A672KRP3_SINGR</name>
<proteinExistence type="predicted"/>
<keyword evidence="2" id="KW-1185">Reference proteome</keyword>
<accession>A0A672KRP3</accession>
<protein>
    <submittedName>
        <fullName evidence="1">Uncharacterized protein</fullName>
    </submittedName>
</protein>
<dbReference type="Ensembl" id="ENSSGRT00000013466.1">
    <property type="protein sequence ID" value="ENSSGRP00000012431.1"/>
    <property type="gene ID" value="ENSSGRG00000008012.1"/>
</dbReference>
<organism evidence="1 2">
    <name type="scientific">Sinocyclocheilus grahami</name>
    <name type="common">Dianchi golden-line fish</name>
    <name type="synonym">Barbus grahami</name>
    <dbReference type="NCBI Taxonomy" id="75366"/>
    <lineage>
        <taxon>Eukaryota</taxon>
        <taxon>Metazoa</taxon>
        <taxon>Chordata</taxon>
        <taxon>Craniata</taxon>
        <taxon>Vertebrata</taxon>
        <taxon>Euteleostomi</taxon>
        <taxon>Actinopterygii</taxon>
        <taxon>Neopterygii</taxon>
        <taxon>Teleostei</taxon>
        <taxon>Ostariophysi</taxon>
        <taxon>Cypriniformes</taxon>
        <taxon>Cyprinidae</taxon>
        <taxon>Cyprininae</taxon>
        <taxon>Sinocyclocheilus</taxon>
    </lineage>
</organism>
<dbReference type="InParanoid" id="A0A672KRP3"/>
<reference evidence="1" key="1">
    <citation type="submission" date="2025-08" db="UniProtKB">
        <authorList>
            <consortium name="Ensembl"/>
        </authorList>
    </citation>
    <scope>IDENTIFICATION</scope>
</reference>